<dbReference type="SUPFAM" id="SSF53474">
    <property type="entry name" value="alpha/beta-Hydrolases"/>
    <property type="match status" value="1"/>
</dbReference>
<organism evidence="4">
    <name type="scientific">Singulisphaera sp. Ch08</name>
    <dbReference type="NCBI Taxonomy" id="3120278"/>
    <lineage>
        <taxon>Bacteria</taxon>
        <taxon>Pseudomonadati</taxon>
        <taxon>Planctomycetota</taxon>
        <taxon>Planctomycetia</taxon>
        <taxon>Isosphaerales</taxon>
        <taxon>Isosphaeraceae</taxon>
        <taxon>Singulisphaera</taxon>
    </lineage>
</organism>
<evidence type="ECO:0000259" key="3">
    <source>
        <dbReference type="Pfam" id="PF20434"/>
    </source>
</evidence>
<evidence type="ECO:0000313" key="4">
    <source>
        <dbReference type="EMBL" id="XBH02125.1"/>
    </source>
</evidence>
<evidence type="ECO:0000256" key="1">
    <source>
        <dbReference type="ARBA" id="ARBA00022801"/>
    </source>
</evidence>
<feature type="chain" id="PRO_5043425484" evidence="2">
    <location>
        <begin position="23"/>
        <end position="293"/>
    </location>
</feature>
<protein>
    <submittedName>
        <fullName evidence="4">Alpha/beta hydrolase</fullName>
    </submittedName>
</protein>
<dbReference type="PANTHER" id="PTHR48081">
    <property type="entry name" value="AB HYDROLASE SUPERFAMILY PROTEIN C4A8.06C"/>
    <property type="match status" value="1"/>
</dbReference>
<dbReference type="RefSeq" id="WP_406694868.1">
    <property type="nucleotide sequence ID" value="NZ_CP155447.1"/>
</dbReference>
<dbReference type="Gene3D" id="3.40.50.1820">
    <property type="entry name" value="alpha/beta hydrolase"/>
    <property type="match status" value="1"/>
</dbReference>
<dbReference type="InterPro" id="IPR049492">
    <property type="entry name" value="BD-FAE-like_dom"/>
</dbReference>
<accession>A0AAU7CAF2</accession>
<dbReference type="InterPro" id="IPR050300">
    <property type="entry name" value="GDXG_lipolytic_enzyme"/>
</dbReference>
<dbReference type="Pfam" id="PF20434">
    <property type="entry name" value="BD-FAE"/>
    <property type="match status" value="1"/>
</dbReference>
<feature type="domain" description="BD-FAE-like" evidence="3">
    <location>
        <begin position="61"/>
        <end position="246"/>
    </location>
</feature>
<sequence length="293" mass="31453">MLASLIRHVLPLVLLTSSLAFAAESPKVGSADQGEPSSHSNIVKLENLVYGQVQGAGLLADVAYPKSTELIPAIISVHGGRWFRGDKRDASAIKVEQWAEFGFFAIAIDYRLLGCTPAPACYQDVQCAIRFVHANAEKYHIDPHRIFLIGQSAGGHMASLAATLGDGPFPRTGGWEKASNKVRAVISVSGNYDLSSGGWGDLWKPVGDDLAGARVLASPVNHVSQKMTPLMIIHSDDDKSVPIAVGLRMGEALKRVGAPHVFHHYSKAGHMSINDEVIKQARAFIEAQSKVSD</sequence>
<name>A0AAU7CAF2_9BACT</name>
<dbReference type="EMBL" id="CP155447">
    <property type="protein sequence ID" value="XBH02125.1"/>
    <property type="molecule type" value="Genomic_DNA"/>
</dbReference>
<dbReference type="GO" id="GO:0016787">
    <property type="term" value="F:hydrolase activity"/>
    <property type="evidence" value="ECO:0007669"/>
    <property type="project" value="UniProtKB-KW"/>
</dbReference>
<keyword evidence="1 4" id="KW-0378">Hydrolase</keyword>
<dbReference type="InterPro" id="IPR029058">
    <property type="entry name" value="AB_hydrolase_fold"/>
</dbReference>
<dbReference type="PANTHER" id="PTHR48081:SF13">
    <property type="entry name" value="ALPHA_BETA HYDROLASE"/>
    <property type="match status" value="1"/>
</dbReference>
<keyword evidence="2" id="KW-0732">Signal</keyword>
<dbReference type="AlphaFoldDB" id="A0AAU7CAF2"/>
<gene>
    <name evidence="4" type="ORF">V5E97_27880</name>
</gene>
<proteinExistence type="predicted"/>
<reference evidence="4" key="1">
    <citation type="submission" date="2024-05" db="EMBL/GenBank/DDBJ databases">
        <title>Planctomycetes of the genus Singulisphaera possess chitinolytic capabilities.</title>
        <authorList>
            <person name="Ivanova A."/>
        </authorList>
    </citation>
    <scope>NUCLEOTIDE SEQUENCE</scope>
    <source>
        <strain evidence="4">Ch08T</strain>
    </source>
</reference>
<feature type="signal peptide" evidence="2">
    <location>
        <begin position="1"/>
        <end position="22"/>
    </location>
</feature>
<evidence type="ECO:0000256" key="2">
    <source>
        <dbReference type="SAM" id="SignalP"/>
    </source>
</evidence>